<gene>
    <name evidence="2" type="ORF">GGR42_002598</name>
</gene>
<evidence type="ECO:0000313" key="3">
    <source>
        <dbReference type="Proteomes" id="UP000590442"/>
    </source>
</evidence>
<protein>
    <submittedName>
        <fullName evidence="2">Uncharacterized protein (DUF2141 family)</fullName>
    </submittedName>
</protein>
<comment type="caution">
    <text evidence="2">The sequence shown here is derived from an EMBL/GenBank/DDBJ whole genome shotgun (WGS) entry which is preliminary data.</text>
</comment>
<evidence type="ECO:0000313" key="2">
    <source>
        <dbReference type="EMBL" id="NJB72107.1"/>
    </source>
</evidence>
<feature type="signal peptide" evidence="1">
    <location>
        <begin position="1"/>
        <end position="19"/>
    </location>
</feature>
<proteinExistence type="predicted"/>
<reference evidence="2 3" key="1">
    <citation type="submission" date="2020-03" db="EMBL/GenBank/DDBJ databases">
        <title>Genomic Encyclopedia of Type Strains, Phase IV (KMG-IV): sequencing the most valuable type-strain genomes for metagenomic binning, comparative biology and taxonomic classification.</title>
        <authorList>
            <person name="Goeker M."/>
        </authorList>
    </citation>
    <scope>NUCLEOTIDE SEQUENCE [LARGE SCALE GENOMIC DNA]</scope>
    <source>
        <strain evidence="2 3">DSM 29762</strain>
    </source>
</reference>
<evidence type="ECO:0000256" key="1">
    <source>
        <dbReference type="SAM" id="SignalP"/>
    </source>
</evidence>
<organism evidence="2 3">
    <name type="scientific">Saonia flava</name>
    <dbReference type="NCBI Taxonomy" id="523696"/>
    <lineage>
        <taxon>Bacteria</taxon>
        <taxon>Pseudomonadati</taxon>
        <taxon>Bacteroidota</taxon>
        <taxon>Flavobacteriia</taxon>
        <taxon>Flavobacteriales</taxon>
        <taxon>Flavobacteriaceae</taxon>
        <taxon>Saonia</taxon>
    </lineage>
</organism>
<dbReference type="RefSeq" id="WP_167964791.1">
    <property type="nucleotide sequence ID" value="NZ_JAATJJ010000002.1"/>
</dbReference>
<name>A0A846QY34_9FLAO</name>
<dbReference type="EMBL" id="JAATJJ010000002">
    <property type="protein sequence ID" value="NJB72107.1"/>
    <property type="molecule type" value="Genomic_DNA"/>
</dbReference>
<keyword evidence="1" id="KW-0732">Signal</keyword>
<accession>A0A846QY34</accession>
<feature type="chain" id="PRO_5032749301" evidence="1">
    <location>
        <begin position="20"/>
        <end position="137"/>
    </location>
</feature>
<dbReference type="AlphaFoldDB" id="A0A846QY34"/>
<keyword evidence="3" id="KW-1185">Reference proteome</keyword>
<dbReference type="InterPro" id="IPR018673">
    <property type="entry name" value="DUF2141"/>
</dbReference>
<dbReference type="Pfam" id="PF09912">
    <property type="entry name" value="DUF2141"/>
    <property type="match status" value="1"/>
</dbReference>
<sequence>MKKALFIVGCLLTSFISTAQENVSLTVSIDNVQSNEGKVMVSLHTADTFMKGPGIQNVESVIENGKVTFTIENVAPGNYAIMALHDANENRRMDFDAAGMPQEHYGMSNNPMSYGPPTFESAKFEVTNTDMDLEIRF</sequence>
<dbReference type="Proteomes" id="UP000590442">
    <property type="component" value="Unassembled WGS sequence"/>
</dbReference>